<keyword evidence="4" id="KW-1185">Reference proteome</keyword>
<gene>
    <name evidence="3" type="ORF">EJB05_40900</name>
</gene>
<protein>
    <recommendedName>
        <fullName evidence="2">DUF4378 domain-containing protein</fullName>
    </recommendedName>
</protein>
<organism evidence="3 4">
    <name type="scientific">Eragrostis curvula</name>
    <name type="common">weeping love grass</name>
    <dbReference type="NCBI Taxonomy" id="38414"/>
    <lineage>
        <taxon>Eukaryota</taxon>
        <taxon>Viridiplantae</taxon>
        <taxon>Streptophyta</taxon>
        <taxon>Embryophyta</taxon>
        <taxon>Tracheophyta</taxon>
        <taxon>Spermatophyta</taxon>
        <taxon>Magnoliopsida</taxon>
        <taxon>Liliopsida</taxon>
        <taxon>Poales</taxon>
        <taxon>Poaceae</taxon>
        <taxon>PACMAD clade</taxon>
        <taxon>Chloridoideae</taxon>
        <taxon>Eragrostideae</taxon>
        <taxon>Eragrostidinae</taxon>
        <taxon>Eragrostis</taxon>
    </lineage>
</organism>
<accession>A0A5J9T7Y3</accession>
<reference evidence="3 4" key="1">
    <citation type="journal article" date="2019" name="Sci. Rep.">
        <title>A high-quality genome of Eragrostis curvula grass provides insights into Poaceae evolution and supports new strategies to enhance forage quality.</title>
        <authorList>
            <person name="Carballo J."/>
            <person name="Santos B.A.C.M."/>
            <person name="Zappacosta D."/>
            <person name="Garbus I."/>
            <person name="Selva J.P."/>
            <person name="Gallo C.A."/>
            <person name="Diaz A."/>
            <person name="Albertini E."/>
            <person name="Caccamo M."/>
            <person name="Echenique V."/>
        </authorList>
    </citation>
    <scope>NUCLEOTIDE SEQUENCE [LARGE SCALE GENOMIC DNA]</scope>
    <source>
        <strain evidence="4">cv. Victoria</strain>
        <tissue evidence="3">Leaf</tissue>
    </source>
</reference>
<sequence>MAAFLPADLKMSHQPSKQSTPHDRMIAQKEMPSQPSVIARLMGIDAIPMPVKPAGIIHAEQTSNLKSPPRSTTTEIKVISPRSAPFKQAKCSLLSYRSRAGDSKRCLKKMRITGRPRSRQRHPQEDLLQKIKEDFQSWQASKALKSARTVAVLGNNSKHLDGRCIQIIAQENLRKEKMARYGYGNNKHVLQNECSMKNLVQTSDWENATKVAAEAKSEEKKVITILRVNHYAASEKFRDVEVDKEGHNRSTSEKLRSPAQIVLLKPSSDIDVGDGEVLFGLSKVKRDDNMEEFLQKVKERLQKELKVKCTSDLNTITWASEPTHVAQNIAAQIKQTVTTDLSKRLSRSEAFRAFRSDRKRNHATTGAKHASPEHIKIKNARSILSRRPKNVTPRTETNKDDEESVDSFPIRTRERVRSLTDVSLTGIGFDEQSWTSECVMKNDNVDSEVPVGTDILSQCKLVRSFSAPESGLSRSRLFSDESVNNRKHGASDIASESGTMTSRSSSFSFRETVSSLRHSFSLRGKLFGRKKKPSFEELYPQMAIGTSPSPSESFRLYNIPQAKLSPKCPSEFEAPASELLFRTDITVETACNQDKAYIREVLIAAGLYDDGSLENKVNARVDSMARPICDFIFEEVEDIYYYRDKNADHDIGLCNNSGVNVTDHRMLFDLANEALHILVQGGKTGSSLRQWVIDSTGVSRGRKLVDDVWQQVQTLRNPQMQEMQTIDSMVAFEVRKSVWAEVLYEDVYVVGRKIERAIFDELIEDLLLEVDS</sequence>
<dbReference type="EMBL" id="RWGY01000039">
    <property type="protein sequence ID" value="TVU07540.1"/>
    <property type="molecule type" value="Genomic_DNA"/>
</dbReference>
<comment type="caution">
    <text evidence="3">The sequence shown here is derived from an EMBL/GenBank/DDBJ whole genome shotgun (WGS) entry which is preliminary data.</text>
</comment>
<dbReference type="Gramene" id="TVU07540">
    <property type="protein sequence ID" value="TVU07540"/>
    <property type="gene ID" value="EJB05_40900"/>
</dbReference>
<evidence type="ECO:0000313" key="4">
    <source>
        <dbReference type="Proteomes" id="UP000324897"/>
    </source>
</evidence>
<feature type="region of interest" description="Disordered" evidence="1">
    <location>
        <begin position="483"/>
        <end position="502"/>
    </location>
</feature>
<feature type="region of interest" description="Disordered" evidence="1">
    <location>
        <begin position="1"/>
        <end position="22"/>
    </location>
</feature>
<feature type="non-terminal residue" evidence="3">
    <location>
        <position position="1"/>
    </location>
</feature>
<evidence type="ECO:0000313" key="3">
    <source>
        <dbReference type="EMBL" id="TVU07540.1"/>
    </source>
</evidence>
<feature type="region of interest" description="Disordered" evidence="1">
    <location>
        <begin position="379"/>
        <end position="406"/>
    </location>
</feature>
<dbReference type="Pfam" id="PF14309">
    <property type="entry name" value="DUF4378"/>
    <property type="match status" value="1"/>
</dbReference>
<proteinExistence type="predicted"/>
<evidence type="ECO:0000259" key="2">
    <source>
        <dbReference type="Pfam" id="PF14309"/>
    </source>
</evidence>
<dbReference type="Proteomes" id="UP000324897">
    <property type="component" value="Chromosome 3"/>
</dbReference>
<evidence type="ECO:0000256" key="1">
    <source>
        <dbReference type="SAM" id="MobiDB-lite"/>
    </source>
</evidence>
<dbReference type="InterPro" id="IPR025486">
    <property type="entry name" value="DUF4378"/>
</dbReference>
<dbReference type="OrthoDB" id="446244at2759"/>
<dbReference type="AlphaFoldDB" id="A0A5J9T7Y3"/>
<feature type="domain" description="DUF4378" evidence="2">
    <location>
        <begin position="595"/>
        <end position="765"/>
    </location>
</feature>
<dbReference type="PANTHER" id="PTHR40836:SF2">
    <property type="entry name" value="OS06G0728200 PROTEIN"/>
    <property type="match status" value="1"/>
</dbReference>
<name>A0A5J9T7Y3_9POAL</name>
<dbReference type="PANTHER" id="PTHR40836">
    <property type="entry name" value="RB1-INDUCIBLE COILED-COIL PROTEIN"/>
    <property type="match status" value="1"/>
</dbReference>